<dbReference type="Pfam" id="PF03372">
    <property type="entry name" value="Exo_endo_phos"/>
    <property type="match status" value="1"/>
</dbReference>
<dbReference type="SUPFAM" id="SSF56219">
    <property type="entry name" value="DNase I-like"/>
    <property type="match status" value="1"/>
</dbReference>
<feature type="active site" description="Proton acceptor" evidence="5">
    <location>
        <position position="253"/>
    </location>
</feature>
<keyword evidence="11" id="KW-1185">Reference proteome</keyword>
<dbReference type="GO" id="GO:0004519">
    <property type="term" value="F:endonuclease activity"/>
    <property type="evidence" value="ECO:0007669"/>
    <property type="project" value="InterPro"/>
</dbReference>
<name>A0A346Y3W8_9ACTN</name>
<gene>
    <name evidence="10" type="ORF">DVS28_a4500</name>
</gene>
<keyword evidence="4 6" id="KW-0460">Magnesium</keyword>
<dbReference type="GO" id="GO:0003677">
    <property type="term" value="F:DNA binding"/>
    <property type="evidence" value="ECO:0007669"/>
    <property type="project" value="InterPro"/>
</dbReference>
<evidence type="ECO:0000256" key="6">
    <source>
        <dbReference type="PIRSR" id="PIRSR604808-2"/>
    </source>
</evidence>
<dbReference type="PROSITE" id="PS51435">
    <property type="entry name" value="AP_NUCLEASE_F1_4"/>
    <property type="match status" value="1"/>
</dbReference>
<keyword evidence="2 6" id="KW-0479">Metal-binding</keyword>
<evidence type="ECO:0000256" key="4">
    <source>
        <dbReference type="ARBA" id="ARBA00022842"/>
    </source>
</evidence>
<dbReference type="InterPro" id="IPR037493">
    <property type="entry name" value="ExoIII-like"/>
</dbReference>
<dbReference type="GO" id="GO:0008311">
    <property type="term" value="F:double-stranded DNA 3'-5' DNA exonuclease activity"/>
    <property type="evidence" value="ECO:0007669"/>
    <property type="project" value="InterPro"/>
</dbReference>
<feature type="binding site" evidence="6">
    <location>
        <position position="34"/>
    </location>
    <ligand>
        <name>Mg(2+)</name>
        <dbReference type="ChEBI" id="CHEBI:18420"/>
        <label>1</label>
    </ligand>
</feature>
<dbReference type="NCBIfam" id="TIGR00633">
    <property type="entry name" value="xth"/>
    <property type="match status" value="1"/>
</dbReference>
<dbReference type="RefSeq" id="WP_114593389.1">
    <property type="nucleotide sequence ID" value="NZ_CP031165.1"/>
</dbReference>
<feature type="binding site" evidence="6">
    <location>
        <position position="7"/>
    </location>
    <ligand>
        <name>Mg(2+)</name>
        <dbReference type="ChEBI" id="CHEBI:18420"/>
        <label>1</label>
    </ligand>
</feature>
<dbReference type="OrthoDB" id="9803914at2"/>
<feature type="domain" description="Endonuclease/exonuclease/phosphatase" evidence="9">
    <location>
        <begin position="4"/>
        <end position="253"/>
    </location>
</feature>
<accession>A0A346Y3W8</accession>
<evidence type="ECO:0000256" key="3">
    <source>
        <dbReference type="ARBA" id="ARBA00022801"/>
    </source>
</evidence>
<dbReference type="InterPro" id="IPR020847">
    <property type="entry name" value="AP_endonuclease_F1_BS"/>
</dbReference>
<feature type="binding site" evidence="6">
    <location>
        <position position="252"/>
    </location>
    <ligand>
        <name>Mg(2+)</name>
        <dbReference type="ChEBI" id="CHEBI:18420"/>
        <label>1</label>
    </ligand>
</feature>
<keyword evidence="6" id="KW-0464">Manganese</keyword>
<feature type="binding site" evidence="6">
    <location>
        <position position="147"/>
    </location>
    <ligand>
        <name>Mg(2+)</name>
        <dbReference type="ChEBI" id="CHEBI:18420"/>
        <label>1</label>
    </ligand>
</feature>
<feature type="active site" evidence="5">
    <location>
        <position position="107"/>
    </location>
</feature>
<evidence type="ECO:0000256" key="2">
    <source>
        <dbReference type="ARBA" id="ARBA00022723"/>
    </source>
</evidence>
<dbReference type="InterPro" id="IPR005135">
    <property type="entry name" value="Endo/exonuclease/phosphatase"/>
</dbReference>
<feature type="active site" description="Proton donor/acceptor" evidence="5">
    <location>
        <position position="147"/>
    </location>
</feature>
<feature type="region of interest" description="Disordered" evidence="8">
    <location>
        <begin position="263"/>
        <end position="294"/>
    </location>
</feature>
<dbReference type="GO" id="GO:0046872">
    <property type="term" value="F:metal ion binding"/>
    <property type="evidence" value="ECO:0007669"/>
    <property type="project" value="UniProtKB-KW"/>
</dbReference>
<evidence type="ECO:0000313" key="10">
    <source>
        <dbReference type="EMBL" id="AXV09165.1"/>
    </source>
</evidence>
<comment type="cofactor">
    <cofactor evidence="6">
        <name>Mg(2+)</name>
        <dbReference type="ChEBI" id="CHEBI:18420"/>
    </cofactor>
    <cofactor evidence="6">
        <name>Mn(2+)</name>
        <dbReference type="ChEBI" id="CHEBI:29035"/>
    </cofactor>
    <text evidence="6">Probably binds two magnesium or manganese ions per subunit.</text>
</comment>
<feature type="site" description="Transition state stabilizer" evidence="7">
    <location>
        <position position="149"/>
    </location>
</feature>
<evidence type="ECO:0000256" key="1">
    <source>
        <dbReference type="ARBA" id="ARBA00007092"/>
    </source>
</evidence>
<feature type="binding site" evidence="6">
    <location>
        <position position="149"/>
    </location>
    <ligand>
        <name>Mg(2+)</name>
        <dbReference type="ChEBI" id="CHEBI:18420"/>
        <label>1</label>
    </ligand>
</feature>
<proteinExistence type="inferred from homology"/>
<evidence type="ECO:0000313" key="11">
    <source>
        <dbReference type="Proteomes" id="UP000264006"/>
    </source>
</evidence>
<feature type="site" description="Important for catalytic activity" evidence="7">
    <location>
        <position position="218"/>
    </location>
</feature>
<organism evidence="10 11">
    <name type="scientific">Euzebya pacifica</name>
    <dbReference type="NCBI Taxonomy" id="1608957"/>
    <lineage>
        <taxon>Bacteria</taxon>
        <taxon>Bacillati</taxon>
        <taxon>Actinomycetota</taxon>
        <taxon>Nitriliruptoria</taxon>
        <taxon>Euzebyales</taxon>
    </lineage>
</organism>
<comment type="similarity">
    <text evidence="1">Belongs to the DNA repair enzymes AP/ExoA family.</text>
</comment>
<dbReference type="EMBL" id="CP031165">
    <property type="protein sequence ID" value="AXV09165.1"/>
    <property type="molecule type" value="Genomic_DNA"/>
</dbReference>
<dbReference type="Gene3D" id="3.60.10.10">
    <property type="entry name" value="Endonuclease/exonuclease/phosphatase"/>
    <property type="match status" value="1"/>
</dbReference>
<evidence type="ECO:0000256" key="8">
    <source>
        <dbReference type="SAM" id="MobiDB-lite"/>
    </source>
</evidence>
<feature type="site" description="Interaction with DNA substrate" evidence="7">
    <location>
        <position position="253"/>
    </location>
</feature>
<dbReference type="GO" id="GO:0006281">
    <property type="term" value="P:DNA repair"/>
    <property type="evidence" value="ECO:0007669"/>
    <property type="project" value="InterPro"/>
</dbReference>
<dbReference type="Proteomes" id="UP000264006">
    <property type="component" value="Chromosome"/>
</dbReference>
<dbReference type="CDD" id="cd09086">
    <property type="entry name" value="ExoIII-like_AP-endo"/>
    <property type="match status" value="1"/>
</dbReference>
<sequence>MRLVTYNVNSLGARLPRVLALLEEHRPDVVLLQETKSSPHAFPHAELAEAGYLAADQSGGRWAGVAVLGRADLGVDDVTVGLHGEPDPDQARWVEATVGGITVVSVYVPNGQRVDSPQYASKLVFLEAMSDRMAALAAAGPVVVGGDMNVCPTDLDVWDPAALHGGTHATDPERRRFRGLLEAGYSDVFRALYPDDTGYSWWDYRGGAFHKGYGLRIDFLLASREIADTATAAWIDREFRKPTRVPESKPSDHAPLLAELDLELQPGPSATDDPAGVVAQRTTGDAQPEQLGLM</sequence>
<dbReference type="InterPro" id="IPR004808">
    <property type="entry name" value="AP_endonuc_1"/>
</dbReference>
<protein>
    <submittedName>
        <fullName evidence="10">Exodeoxyribonuclease III</fullName>
    </submittedName>
</protein>
<evidence type="ECO:0000259" key="9">
    <source>
        <dbReference type="Pfam" id="PF03372"/>
    </source>
</evidence>
<dbReference type="InterPro" id="IPR036691">
    <property type="entry name" value="Endo/exonu/phosph_ase_sf"/>
</dbReference>
<dbReference type="AlphaFoldDB" id="A0A346Y3W8"/>
<reference evidence="10 11" key="1">
    <citation type="submission" date="2018-09" db="EMBL/GenBank/DDBJ databases">
        <title>Complete genome sequence of Euzebya sp. DY32-46 isolated from seawater of Pacific Ocean.</title>
        <authorList>
            <person name="Xu L."/>
            <person name="Wu Y.-H."/>
            <person name="Xu X.-W."/>
        </authorList>
    </citation>
    <scope>NUCLEOTIDE SEQUENCE [LARGE SCALE GENOMIC DNA]</scope>
    <source>
        <strain evidence="10 11">DY32-46</strain>
    </source>
</reference>
<dbReference type="PROSITE" id="PS00726">
    <property type="entry name" value="AP_NUCLEASE_F1_1"/>
    <property type="match status" value="1"/>
</dbReference>
<dbReference type="PANTHER" id="PTHR43250">
    <property type="entry name" value="EXODEOXYRIBONUCLEASE III"/>
    <property type="match status" value="1"/>
</dbReference>
<keyword evidence="3" id="KW-0378">Hydrolase</keyword>
<dbReference type="NCBIfam" id="TIGR00195">
    <property type="entry name" value="exoDNase_III"/>
    <property type="match status" value="1"/>
</dbReference>
<evidence type="ECO:0000256" key="5">
    <source>
        <dbReference type="PIRSR" id="PIRSR604808-1"/>
    </source>
</evidence>
<evidence type="ECO:0000256" key="7">
    <source>
        <dbReference type="PIRSR" id="PIRSR604808-3"/>
    </source>
</evidence>
<dbReference type="PANTHER" id="PTHR43250:SF2">
    <property type="entry name" value="EXODEOXYRIBONUCLEASE III"/>
    <property type="match status" value="1"/>
</dbReference>
<feature type="binding site" evidence="6">
    <location>
        <position position="253"/>
    </location>
    <ligand>
        <name>Mg(2+)</name>
        <dbReference type="ChEBI" id="CHEBI:18420"/>
        <label>1</label>
    </ligand>
</feature>
<dbReference type="KEGG" id="euz:DVS28_a4500"/>